<protein>
    <submittedName>
        <fullName evidence="1">Uncharacterized protein</fullName>
    </submittedName>
</protein>
<dbReference type="EMBL" id="LR796267">
    <property type="protein sequence ID" value="CAB4132564.1"/>
    <property type="molecule type" value="Genomic_DNA"/>
</dbReference>
<sequence>MTDFLYTDARWTEHFVEVSDPHKEGHHVRFYFERPWVGLTDDEIDQGLVRSNHALQTAGAWRDGVEWATKQLKDKNT</sequence>
<organism evidence="1">
    <name type="scientific">uncultured Caudovirales phage</name>
    <dbReference type="NCBI Taxonomy" id="2100421"/>
    <lineage>
        <taxon>Viruses</taxon>
        <taxon>Duplodnaviria</taxon>
        <taxon>Heunggongvirae</taxon>
        <taxon>Uroviricota</taxon>
        <taxon>Caudoviricetes</taxon>
        <taxon>Peduoviridae</taxon>
        <taxon>Maltschvirus</taxon>
        <taxon>Maltschvirus maltsch</taxon>
    </lineage>
</organism>
<evidence type="ECO:0000313" key="1">
    <source>
        <dbReference type="EMBL" id="CAB4132564.1"/>
    </source>
</evidence>
<gene>
    <name evidence="1" type="ORF">UFOVP248_51</name>
</gene>
<name>A0A6J5LDG2_9CAUD</name>
<accession>A0A6J5LDG2</accession>
<reference evidence="1" key="1">
    <citation type="submission" date="2020-04" db="EMBL/GenBank/DDBJ databases">
        <authorList>
            <person name="Chiriac C."/>
            <person name="Salcher M."/>
            <person name="Ghai R."/>
            <person name="Kavagutti S V."/>
        </authorList>
    </citation>
    <scope>NUCLEOTIDE SEQUENCE</scope>
</reference>
<proteinExistence type="predicted"/>